<proteinExistence type="predicted"/>
<dbReference type="Proteomes" id="UP000239352">
    <property type="component" value="Unassembled WGS sequence"/>
</dbReference>
<feature type="region of interest" description="Disordered" evidence="1">
    <location>
        <begin position="41"/>
        <end position="66"/>
    </location>
</feature>
<evidence type="ECO:0000256" key="1">
    <source>
        <dbReference type="SAM" id="MobiDB-lite"/>
    </source>
</evidence>
<dbReference type="STRING" id="1050202.GCA_000384035_00902"/>
<sequence>MQDENGEHDPLGGARRLAGELRGLLGELARRLEEFLLELNHAEASGRDTAGQSRRNPAAEDRRCPGCPLCDVLAASWSRGGSSGELVDRFAELLGTLREVVRTTAVRREDTNRTGQDPAAEHPEAEGAASEHHRPHSPTGGVSPITVRRVRGNVLDEPGPTTTAR</sequence>
<dbReference type="AlphaFoldDB" id="A0A2T0H0V8"/>
<feature type="region of interest" description="Disordered" evidence="1">
    <location>
        <begin position="105"/>
        <end position="165"/>
    </location>
</feature>
<name>A0A2T0H0V8_ACTMO</name>
<feature type="compositionally biased region" description="Basic and acidic residues" evidence="1">
    <location>
        <begin position="119"/>
        <end position="132"/>
    </location>
</feature>
<accession>A0A2T0H0V8</accession>
<dbReference type="RefSeq" id="WP_106111886.1">
    <property type="nucleotide sequence ID" value="NZ_PVSR01000001.1"/>
</dbReference>
<comment type="caution">
    <text evidence="2">The sequence shown here is derived from an EMBL/GenBank/DDBJ whole genome shotgun (WGS) entry which is preliminary data.</text>
</comment>
<keyword evidence="3" id="KW-1185">Reference proteome</keyword>
<dbReference type="EMBL" id="PVSR01000001">
    <property type="protein sequence ID" value="PRW65005.1"/>
    <property type="molecule type" value="Genomic_DNA"/>
</dbReference>
<dbReference type="InParanoid" id="A0A2T0H0V8"/>
<evidence type="ECO:0000313" key="3">
    <source>
        <dbReference type="Proteomes" id="UP000239352"/>
    </source>
</evidence>
<gene>
    <name evidence="2" type="ORF">CEP50_00225</name>
</gene>
<evidence type="ECO:0000313" key="2">
    <source>
        <dbReference type="EMBL" id="PRW65005.1"/>
    </source>
</evidence>
<organism evidence="2 3">
    <name type="scientific">Actinopolyspora mortivallis</name>
    <dbReference type="NCBI Taxonomy" id="33906"/>
    <lineage>
        <taxon>Bacteria</taxon>
        <taxon>Bacillati</taxon>
        <taxon>Actinomycetota</taxon>
        <taxon>Actinomycetes</taxon>
        <taxon>Actinopolysporales</taxon>
        <taxon>Actinopolysporaceae</taxon>
        <taxon>Actinopolyspora</taxon>
    </lineage>
</organism>
<reference evidence="2 3" key="1">
    <citation type="submission" date="2018-03" db="EMBL/GenBank/DDBJ databases">
        <title>Actinopolyspora mortivallis from Sahara, screening for active biomolecules.</title>
        <authorList>
            <person name="Selama O."/>
            <person name="Wellington E.M.H."/>
            <person name="Hacene H."/>
        </authorList>
    </citation>
    <scope>NUCLEOTIDE SEQUENCE [LARGE SCALE GENOMIC DNA]</scope>
    <source>
        <strain evidence="2 3">M5A</strain>
    </source>
</reference>
<protein>
    <submittedName>
        <fullName evidence="2">Uncharacterized protein</fullName>
    </submittedName>
</protein>